<protein>
    <submittedName>
        <fullName evidence="1">Uncharacterized protein</fullName>
    </submittedName>
</protein>
<evidence type="ECO:0000313" key="1">
    <source>
        <dbReference type="EMBL" id="BAL57816.1"/>
    </source>
</evidence>
<organism evidence="1">
    <name type="scientific">uncultured crenarchaeote</name>
    <dbReference type="NCBI Taxonomy" id="29281"/>
    <lineage>
        <taxon>Archaea</taxon>
        <taxon>Thermoproteota</taxon>
        <taxon>environmental samples</taxon>
    </lineage>
</organism>
<name>H5SNT0_9CREN</name>
<reference evidence="1" key="2">
    <citation type="journal article" date="2012" name="PLoS ONE">
        <title>A Deeply Branching Thermophilic Bacterium with an Ancient Acetyl-CoA Pathway Dominates a Subsurface Ecosystem.</title>
        <authorList>
            <person name="Takami H."/>
            <person name="Noguchi H."/>
            <person name="Takaki Y."/>
            <person name="Uchiyama I."/>
            <person name="Toyoda A."/>
            <person name="Nishi S."/>
            <person name="Chee G.-J."/>
            <person name="Arai W."/>
            <person name="Nunoura T."/>
            <person name="Itoh T."/>
            <person name="Hattori M."/>
            <person name="Takai K."/>
        </authorList>
    </citation>
    <scope>NUCLEOTIDE SEQUENCE</scope>
</reference>
<proteinExistence type="predicted"/>
<accession>H5SNT0</accession>
<reference evidence="1" key="1">
    <citation type="journal article" date="2005" name="Environ. Microbiol.">
        <title>Genetic and functional properties of uncultivated thermophilic crenarchaeotes from a subsurface gold mine as revealed by analysis of genome fragments.</title>
        <authorList>
            <person name="Nunoura T."/>
            <person name="Hirayama H."/>
            <person name="Takami H."/>
            <person name="Oida H."/>
            <person name="Nishi S."/>
            <person name="Shimamura S."/>
            <person name="Suzuki Y."/>
            <person name="Inagaki F."/>
            <person name="Takai K."/>
            <person name="Nealson K.H."/>
            <person name="Horikoshi K."/>
        </authorList>
    </citation>
    <scope>NUCLEOTIDE SEQUENCE</scope>
</reference>
<dbReference type="AlphaFoldDB" id="H5SNT0"/>
<dbReference type="EMBL" id="AP011784">
    <property type="protein sequence ID" value="BAL57816.1"/>
    <property type="molecule type" value="Genomic_DNA"/>
</dbReference>
<sequence>MAINLLFLAVYKFVHGPWKAQVGQTYGLASSLHTLHRQMVDLPQLGHGKETADSDGSMGLWHHEHCGSVSCPLIIFKVTGQQFKRMRL</sequence>
<gene>
    <name evidence="1" type="ORF">HGMM_F52D10C46</name>
</gene>